<evidence type="ECO:0000313" key="4">
    <source>
        <dbReference type="EMBL" id="MXP78155.1"/>
    </source>
</evidence>
<dbReference type="InterPro" id="IPR000979">
    <property type="entry name" value="Phosphodiesterase_MJ0936/Vps29"/>
</dbReference>
<evidence type="ECO:0000256" key="2">
    <source>
        <dbReference type="RuleBase" id="RU362039"/>
    </source>
</evidence>
<organism evidence="4 5">
    <name type="scientific">Sporofaciens musculi</name>
    <dbReference type="NCBI Taxonomy" id="2681861"/>
    <lineage>
        <taxon>Bacteria</taxon>
        <taxon>Bacillati</taxon>
        <taxon>Bacillota</taxon>
        <taxon>Clostridia</taxon>
        <taxon>Lachnospirales</taxon>
        <taxon>Lachnospiraceae</taxon>
        <taxon>Sporofaciens</taxon>
    </lineage>
</organism>
<keyword evidence="5" id="KW-1185">Reference proteome</keyword>
<comment type="cofactor">
    <cofactor evidence="2">
        <name>a divalent metal cation</name>
        <dbReference type="ChEBI" id="CHEBI:60240"/>
    </cofactor>
</comment>
<name>A0A7X3MKW3_9FIRM</name>
<dbReference type="AlphaFoldDB" id="A0A7X3MKW3"/>
<dbReference type="EC" id="3.1.4.-" evidence="2"/>
<keyword evidence="2" id="KW-0479">Metal-binding</keyword>
<sequence>MKVLVISDTHGLLRPEVKEMLGNCDAVIHSGDFHTQEVYNEIRNAVQPDNPVFMVRGNNDGRWAAHLPAHLEFTLDSVKFYVVHDKKELPENLHDVQIVIFGHSHRFTEERKDGRLYLNSGSCGRRRFRLDLTMAVLHLENGNISVDRLELFHEDVKAAKMSPSQDNLSGVIQDIMKRMDKGQHIRKISSELKLDYDFVEEICRIRVTHPGVTSDGLMDKIEVNEIQRK</sequence>
<comment type="similarity">
    <text evidence="1 2">Belongs to the metallophosphoesterase superfamily. YfcE family.</text>
</comment>
<evidence type="ECO:0000259" key="3">
    <source>
        <dbReference type="Pfam" id="PF12850"/>
    </source>
</evidence>
<dbReference type="Pfam" id="PF12850">
    <property type="entry name" value="Metallophos_2"/>
    <property type="match status" value="1"/>
</dbReference>
<accession>A0A7X3MKW3</accession>
<evidence type="ECO:0000256" key="1">
    <source>
        <dbReference type="ARBA" id="ARBA00008950"/>
    </source>
</evidence>
<feature type="domain" description="Calcineurin-like phosphoesterase" evidence="3">
    <location>
        <begin position="1"/>
        <end position="141"/>
    </location>
</feature>
<reference evidence="4 5" key="1">
    <citation type="submission" date="2019-12" db="EMBL/GenBank/DDBJ databases">
        <title>Sporaefaciens musculi gen. nov., sp. nov., a novel bacterium isolated from the caecum of an obese mouse.</title>
        <authorList>
            <person name="Rasmussen T.S."/>
            <person name="Streidl T."/>
            <person name="Hitch T.C.A."/>
            <person name="Wortmann E."/>
            <person name="Deptula P."/>
            <person name="Hansen M."/>
            <person name="Nielsen D.S."/>
            <person name="Clavel T."/>
            <person name="Vogensen F.K."/>
        </authorList>
    </citation>
    <scope>NUCLEOTIDE SEQUENCE [LARGE SCALE GENOMIC DNA]</scope>
    <source>
        <strain evidence="4 5">WCA-9-b2</strain>
    </source>
</reference>
<dbReference type="RefSeq" id="WP_159754375.1">
    <property type="nucleotide sequence ID" value="NZ_CATIFW010000110.1"/>
</dbReference>
<dbReference type="Proteomes" id="UP000460412">
    <property type="component" value="Unassembled WGS sequence"/>
</dbReference>
<dbReference type="Gene3D" id="3.60.21.10">
    <property type="match status" value="1"/>
</dbReference>
<dbReference type="EMBL" id="WUQX01000001">
    <property type="protein sequence ID" value="MXP78155.1"/>
    <property type="molecule type" value="Genomic_DNA"/>
</dbReference>
<gene>
    <name evidence="4" type="ORF">GN277_23185</name>
</gene>
<dbReference type="InterPro" id="IPR029052">
    <property type="entry name" value="Metallo-depent_PP-like"/>
</dbReference>
<dbReference type="GO" id="GO:0046872">
    <property type="term" value="F:metal ion binding"/>
    <property type="evidence" value="ECO:0007669"/>
    <property type="project" value="UniProtKB-KW"/>
</dbReference>
<proteinExistence type="inferred from homology"/>
<comment type="caution">
    <text evidence="4">The sequence shown here is derived from an EMBL/GenBank/DDBJ whole genome shotgun (WGS) entry which is preliminary data.</text>
</comment>
<protein>
    <recommendedName>
        <fullName evidence="2">Phosphoesterase</fullName>
        <ecNumber evidence="2">3.1.4.-</ecNumber>
    </recommendedName>
</protein>
<dbReference type="PANTHER" id="PTHR11124">
    <property type="entry name" value="VACUOLAR SORTING PROTEIN VPS29"/>
    <property type="match status" value="1"/>
</dbReference>
<dbReference type="InterPro" id="IPR024654">
    <property type="entry name" value="Calcineurin-like_PHP_lpxH"/>
</dbReference>
<evidence type="ECO:0000313" key="5">
    <source>
        <dbReference type="Proteomes" id="UP000460412"/>
    </source>
</evidence>
<dbReference type="GO" id="GO:0016787">
    <property type="term" value="F:hydrolase activity"/>
    <property type="evidence" value="ECO:0007669"/>
    <property type="project" value="UniProtKB-UniRule"/>
</dbReference>
<dbReference type="SUPFAM" id="SSF56300">
    <property type="entry name" value="Metallo-dependent phosphatases"/>
    <property type="match status" value="1"/>
</dbReference>
<dbReference type="NCBIfam" id="TIGR00040">
    <property type="entry name" value="yfcE"/>
    <property type="match status" value="1"/>
</dbReference>